<dbReference type="OrthoDB" id="205639at2759"/>
<protein>
    <submittedName>
        <fullName evidence="2">Jg20936 protein</fullName>
    </submittedName>
</protein>
<reference evidence="2" key="1">
    <citation type="submission" date="2022-03" db="EMBL/GenBank/DDBJ databases">
        <authorList>
            <person name="Lindestad O."/>
        </authorList>
    </citation>
    <scope>NUCLEOTIDE SEQUENCE</scope>
</reference>
<keyword evidence="3" id="KW-1185">Reference proteome</keyword>
<evidence type="ECO:0000313" key="2">
    <source>
        <dbReference type="EMBL" id="CAH2215542.1"/>
    </source>
</evidence>
<dbReference type="EMBL" id="CAKXAJ010011956">
    <property type="protein sequence ID" value="CAH2215542.1"/>
    <property type="molecule type" value="Genomic_DNA"/>
</dbReference>
<feature type="non-terminal residue" evidence="2">
    <location>
        <position position="1"/>
    </location>
</feature>
<evidence type="ECO:0000256" key="1">
    <source>
        <dbReference type="SAM" id="MobiDB-lite"/>
    </source>
</evidence>
<evidence type="ECO:0000313" key="3">
    <source>
        <dbReference type="Proteomes" id="UP000838756"/>
    </source>
</evidence>
<gene>
    <name evidence="2" type="primary">jg20936</name>
    <name evidence="2" type="ORF">PAEG_LOCUS3674</name>
</gene>
<feature type="compositionally biased region" description="Basic and acidic residues" evidence="1">
    <location>
        <begin position="205"/>
        <end position="233"/>
    </location>
</feature>
<accession>A0A8S4QNE6</accession>
<name>A0A8S4QNE6_9NEOP</name>
<sequence>WEAFAVASYHPTVKDVPLSYLVFRCDVACKPIRSMTAILPNRLEQASEALRSELTDWIPKTRTEIRALLLELADRQVTIHTQTLMGWEHALKLSTEDISDMFKTVSKTAVQNLSPTKCRNLMTPETERDIDDIDIENYSNASDIQDVSHLDMSNIQDVSQLDMSNIQDVSQFDMSNAQDDFKSDGGGKCAKSDSNGDKSVTSNAKVDKCDVKSVKSDQDVSNGDKSDVSDESSKFLDPLKDFAEVDLS</sequence>
<feature type="region of interest" description="Disordered" evidence="1">
    <location>
        <begin position="176"/>
        <end position="233"/>
    </location>
</feature>
<feature type="compositionally biased region" description="Basic and acidic residues" evidence="1">
    <location>
        <begin position="179"/>
        <end position="196"/>
    </location>
</feature>
<dbReference type="AlphaFoldDB" id="A0A8S4QNE6"/>
<dbReference type="Proteomes" id="UP000838756">
    <property type="component" value="Unassembled WGS sequence"/>
</dbReference>
<organism evidence="2 3">
    <name type="scientific">Pararge aegeria aegeria</name>
    <dbReference type="NCBI Taxonomy" id="348720"/>
    <lineage>
        <taxon>Eukaryota</taxon>
        <taxon>Metazoa</taxon>
        <taxon>Ecdysozoa</taxon>
        <taxon>Arthropoda</taxon>
        <taxon>Hexapoda</taxon>
        <taxon>Insecta</taxon>
        <taxon>Pterygota</taxon>
        <taxon>Neoptera</taxon>
        <taxon>Endopterygota</taxon>
        <taxon>Lepidoptera</taxon>
        <taxon>Glossata</taxon>
        <taxon>Ditrysia</taxon>
        <taxon>Papilionoidea</taxon>
        <taxon>Nymphalidae</taxon>
        <taxon>Satyrinae</taxon>
        <taxon>Satyrini</taxon>
        <taxon>Parargina</taxon>
        <taxon>Pararge</taxon>
    </lineage>
</organism>
<proteinExistence type="predicted"/>
<comment type="caution">
    <text evidence="2">The sequence shown here is derived from an EMBL/GenBank/DDBJ whole genome shotgun (WGS) entry which is preliminary data.</text>
</comment>